<dbReference type="Gene3D" id="3.60.120.10">
    <property type="entry name" value="Anthranilate synthase"/>
    <property type="match status" value="1"/>
</dbReference>
<keyword evidence="3" id="KW-1185">Reference proteome</keyword>
<sequence length="328" mass="37977">MHYPEFAEKCTAFLEAERPFIFLIDFEKKYWHLFSEKEATEAGLFYNIKGTTNASPPADAQSIGVHLEVDPKKKTELLERYQKAFEGVTKEINWGNSFLLNLTFPVEVDLQGRLEQVFWQSKAPFKLYWEGRFTVFSPESFIRIQNQEVETFPMKGTRSAHSKEAAEELLADYKEQAEHATIVDLLRNDLSQFAQKVRVEKYRYLEEIKRPQGGLWQTSSHIKAELPLDWKTHFGDYLNRLLPAGSVSGAPKPQTLEIIRREEGQDRGFYTGVFGLYDGKTIESAVAIRYIENQNNRLYYRAGGGITHLSQCEHEFDELLQKVYIPTL</sequence>
<dbReference type="PRINTS" id="PR00095">
    <property type="entry name" value="ANTSNTHASEI"/>
</dbReference>
<reference evidence="3" key="1">
    <citation type="submission" date="2016-11" db="EMBL/GenBank/DDBJ databases">
        <title>Trade-off between light-utilization and light-protection in marine flavobacteria.</title>
        <authorList>
            <person name="Kumagai Y."/>
            <person name="Yoshizawa S."/>
            <person name="Kogure K."/>
        </authorList>
    </citation>
    <scope>NUCLEOTIDE SEQUENCE [LARGE SCALE GENOMIC DNA]</scope>
    <source>
        <strain evidence="3">SG-18</strain>
    </source>
</reference>
<dbReference type="InterPro" id="IPR019999">
    <property type="entry name" value="Anth_synth_I-like"/>
</dbReference>
<proteinExistence type="predicted"/>
<name>A0A2S7T386_9FLAO</name>
<evidence type="ECO:0000259" key="1">
    <source>
        <dbReference type="Pfam" id="PF00425"/>
    </source>
</evidence>
<dbReference type="PANTHER" id="PTHR11236:SF50">
    <property type="entry name" value="AMINODEOXYCHORISMATE SYNTHASE COMPONENT 1"/>
    <property type="match status" value="1"/>
</dbReference>
<dbReference type="InterPro" id="IPR015890">
    <property type="entry name" value="Chorismate_C"/>
</dbReference>
<dbReference type="Pfam" id="PF00425">
    <property type="entry name" value="Chorismate_bind"/>
    <property type="match status" value="1"/>
</dbReference>
<dbReference type="NCBIfam" id="NF005486">
    <property type="entry name" value="PRK07093.1"/>
    <property type="match status" value="1"/>
</dbReference>
<dbReference type="SUPFAM" id="SSF56322">
    <property type="entry name" value="ADC synthase"/>
    <property type="match status" value="1"/>
</dbReference>
<dbReference type="InterPro" id="IPR005801">
    <property type="entry name" value="ADC_synthase"/>
</dbReference>
<dbReference type="Proteomes" id="UP000239366">
    <property type="component" value="Unassembled WGS sequence"/>
</dbReference>
<organism evidence="2 3">
    <name type="scientific">Aureicoccus marinus</name>
    <dbReference type="NCBI Taxonomy" id="754435"/>
    <lineage>
        <taxon>Bacteria</taxon>
        <taxon>Pseudomonadati</taxon>
        <taxon>Bacteroidota</taxon>
        <taxon>Flavobacteriia</taxon>
        <taxon>Flavobacteriales</taxon>
        <taxon>Flavobacteriaceae</taxon>
        <taxon>Aureicoccus</taxon>
    </lineage>
</organism>
<dbReference type="GO" id="GO:0046820">
    <property type="term" value="F:4-amino-4-deoxychorismate synthase activity"/>
    <property type="evidence" value="ECO:0007669"/>
    <property type="project" value="TreeGrafter"/>
</dbReference>
<feature type="domain" description="Chorismate-utilising enzyme C-terminal" evidence="1">
    <location>
        <begin position="79"/>
        <end position="322"/>
    </location>
</feature>
<evidence type="ECO:0000313" key="2">
    <source>
        <dbReference type="EMBL" id="PQJ14363.1"/>
    </source>
</evidence>
<dbReference type="GO" id="GO:0000162">
    <property type="term" value="P:L-tryptophan biosynthetic process"/>
    <property type="evidence" value="ECO:0007669"/>
    <property type="project" value="TreeGrafter"/>
</dbReference>
<dbReference type="AlphaFoldDB" id="A0A2S7T386"/>
<evidence type="ECO:0000313" key="3">
    <source>
        <dbReference type="Proteomes" id="UP000239366"/>
    </source>
</evidence>
<comment type="caution">
    <text evidence="2">The sequence shown here is derived from an EMBL/GenBank/DDBJ whole genome shotgun (WGS) entry which is preliminary data.</text>
</comment>
<dbReference type="PANTHER" id="PTHR11236">
    <property type="entry name" value="AMINOBENZOATE/ANTHRANILATE SYNTHASE"/>
    <property type="match status" value="1"/>
</dbReference>
<gene>
    <name evidence="2" type="ORF">BST99_00115</name>
</gene>
<protein>
    <submittedName>
        <fullName evidence="2">Aminodeoxychorismate synthase component I</fullName>
    </submittedName>
</protein>
<dbReference type="EMBL" id="MQVX01000001">
    <property type="protein sequence ID" value="PQJ14363.1"/>
    <property type="molecule type" value="Genomic_DNA"/>
</dbReference>
<accession>A0A2S7T386</accession>